<feature type="compositionally biased region" description="Basic and acidic residues" evidence="1">
    <location>
        <begin position="101"/>
        <end position="118"/>
    </location>
</feature>
<dbReference type="AlphaFoldDB" id="A0AAN6WB84"/>
<protein>
    <submittedName>
        <fullName evidence="2">Uncharacterized protein</fullName>
    </submittedName>
</protein>
<comment type="caution">
    <text evidence="2">The sequence shown here is derived from an EMBL/GenBank/DDBJ whole genome shotgun (WGS) entry which is preliminary data.</text>
</comment>
<evidence type="ECO:0000256" key="1">
    <source>
        <dbReference type="SAM" id="MobiDB-lite"/>
    </source>
</evidence>
<feature type="region of interest" description="Disordered" evidence="1">
    <location>
        <begin position="1"/>
        <end position="118"/>
    </location>
</feature>
<name>A0AAN6WB84_9PEZI</name>
<feature type="compositionally biased region" description="Low complexity" evidence="1">
    <location>
        <begin position="189"/>
        <end position="199"/>
    </location>
</feature>
<dbReference type="EMBL" id="MU866134">
    <property type="protein sequence ID" value="KAK4178616.1"/>
    <property type="molecule type" value="Genomic_DNA"/>
</dbReference>
<keyword evidence="3" id="KW-1185">Reference proteome</keyword>
<evidence type="ECO:0000313" key="3">
    <source>
        <dbReference type="Proteomes" id="UP001302321"/>
    </source>
</evidence>
<feature type="region of interest" description="Disordered" evidence="1">
    <location>
        <begin position="230"/>
        <end position="287"/>
    </location>
</feature>
<feature type="compositionally biased region" description="Low complexity" evidence="1">
    <location>
        <begin position="230"/>
        <end position="242"/>
    </location>
</feature>
<proteinExistence type="predicted"/>
<accession>A0AAN6WB84</accession>
<evidence type="ECO:0000313" key="2">
    <source>
        <dbReference type="EMBL" id="KAK4178616.1"/>
    </source>
</evidence>
<feature type="compositionally biased region" description="Low complexity" evidence="1">
    <location>
        <begin position="49"/>
        <end position="58"/>
    </location>
</feature>
<reference evidence="2" key="2">
    <citation type="submission" date="2023-05" db="EMBL/GenBank/DDBJ databases">
        <authorList>
            <consortium name="Lawrence Berkeley National Laboratory"/>
            <person name="Steindorff A."/>
            <person name="Hensen N."/>
            <person name="Bonometti L."/>
            <person name="Westerberg I."/>
            <person name="Brannstrom I.O."/>
            <person name="Guillou S."/>
            <person name="Cros-Aarteil S."/>
            <person name="Calhoun S."/>
            <person name="Haridas S."/>
            <person name="Kuo A."/>
            <person name="Mondo S."/>
            <person name="Pangilinan J."/>
            <person name="Riley R."/>
            <person name="Labutti K."/>
            <person name="Andreopoulos B."/>
            <person name="Lipzen A."/>
            <person name="Chen C."/>
            <person name="Yanf M."/>
            <person name="Daum C."/>
            <person name="Ng V."/>
            <person name="Clum A."/>
            <person name="Ohm R."/>
            <person name="Martin F."/>
            <person name="Silar P."/>
            <person name="Natvig D."/>
            <person name="Lalanne C."/>
            <person name="Gautier V."/>
            <person name="Ament-Velasquez S.L."/>
            <person name="Kruys A."/>
            <person name="Hutchinson M.I."/>
            <person name="Powell A.J."/>
            <person name="Barry K."/>
            <person name="Miller A.N."/>
            <person name="Grigoriev I.V."/>
            <person name="Debuchy R."/>
            <person name="Gladieux P."/>
            <person name="Thoren M.H."/>
            <person name="Johannesson H."/>
        </authorList>
    </citation>
    <scope>NUCLEOTIDE SEQUENCE</scope>
    <source>
        <strain evidence="2">CBS 892.96</strain>
    </source>
</reference>
<organism evidence="2 3">
    <name type="scientific">Triangularia setosa</name>
    <dbReference type="NCBI Taxonomy" id="2587417"/>
    <lineage>
        <taxon>Eukaryota</taxon>
        <taxon>Fungi</taxon>
        <taxon>Dikarya</taxon>
        <taxon>Ascomycota</taxon>
        <taxon>Pezizomycotina</taxon>
        <taxon>Sordariomycetes</taxon>
        <taxon>Sordariomycetidae</taxon>
        <taxon>Sordariales</taxon>
        <taxon>Podosporaceae</taxon>
        <taxon>Triangularia</taxon>
    </lineage>
</organism>
<sequence>MPIRNPFARRPPSVTVTAHDENSRPGSAAGNQKDSVVSPGFERVDTVGSKASSAFSIRSSRRSQDTGEYKMSVVNDSGIYLPPSPIEKEATWPRRYLSRTSSDRSSRDGSGDIEHFPISRESFDSYRRSFDISARSYITDPAPRQSLDSSTRFPRMMHTRSSLLSREPPTPEEGFEEVGLGDEAKTTGQQQQQQLQLQQTEHVSALPKKKGLFARFGSEYHSHETADGTHAAAVSATTTTSTWSFLPGASSRKRAQSGQGAELGAMPFPVDRSGTGTSGNNAVEVDA</sequence>
<dbReference type="Proteomes" id="UP001302321">
    <property type="component" value="Unassembled WGS sequence"/>
</dbReference>
<gene>
    <name evidence="2" type="ORF">QBC36DRAFT_100508</name>
</gene>
<feature type="region of interest" description="Disordered" evidence="1">
    <location>
        <begin position="137"/>
        <end position="203"/>
    </location>
</feature>
<reference evidence="2" key="1">
    <citation type="journal article" date="2023" name="Mol. Phylogenet. Evol.">
        <title>Genome-scale phylogeny and comparative genomics of the fungal order Sordariales.</title>
        <authorList>
            <person name="Hensen N."/>
            <person name="Bonometti L."/>
            <person name="Westerberg I."/>
            <person name="Brannstrom I.O."/>
            <person name="Guillou S."/>
            <person name="Cros-Aarteil S."/>
            <person name="Calhoun S."/>
            <person name="Haridas S."/>
            <person name="Kuo A."/>
            <person name="Mondo S."/>
            <person name="Pangilinan J."/>
            <person name="Riley R."/>
            <person name="LaButti K."/>
            <person name="Andreopoulos B."/>
            <person name="Lipzen A."/>
            <person name="Chen C."/>
            <person name="Yan M."/>
            <person name="Daum C."/>
            <person name="Ng V."/>
            <person name="Clum A."/>
            <person name="Steindorff A."/>
            <person name="Ohm R.A."/>
            <person name="Martin F."/>
            <person name="Silar P."/>
            <person name="Natvig D.O."/>
            <person name="Lalanne C."/>
            <person name="Gautier V."/>
            <person name="Ament-Velasquez S.L."/>
            <person name="Kruys A."/>
            <person name="Hutchinson M.I."/>
            <person name="Powell A.J."/>
            <person name="Barry K."/>
            <person name="Miller A.N."/>
            <person name="Grigoriev I.V."/>
            <person name="Debuchy R."/>
            <person name="Gladieux P."/>
            <person name="Hiltunen Thoren M."/>
            <person name="Johannesson H."/>
        </authorList>
    </citation>
    <scope>NUCLEOTIDE SEQUENCE</scope>
    <source>
        <strain evidence="2">CBS 892.96</strain>
    </source>
</reference>